<dbReference type="OrthoDB" id="4070284at2759"/>
<evidence type="ECO:0000313" key="1">
    <source>
        <dbReference type="EMBL" id="SCW02438.1"/>
    </source>
</evidence>
<proteinExistence type="predicted"/>
<dbReference type="EMBL" id="LT598490">
    <property type="protein sequence ID" value="SCW02438.1"/>
    <property type="molecule type" value="Genomic_DNA"/>
</dbReference>
<protein>
    <submittedName>
        <fullName evidence="1">LAFE_0F06436g1_1</fullName>
    </submittedName>
</protein>
<name>A0A1G4MF14_LACFM</name>
<keyword evidence="2" id="KW-1185">Reference proteome</keyword>
<dbReference type="Proteomes" id="UP000190831">
    <property type="component" value="Chromosome F"/>
</dbReference>
<gene>
    <name evidence="1" type="ORF">LAFE_0F06436G</name>
</gene>
<evidence type="ECO:0000313" key="2">
    <source>
        <dbReference type="Proteomes" id="UP000190831"/>
    </source>
</evidence>
<dbReference type="OMA" id="HYICLDI"/>
<accession>A0A1G4MF14</accession>
<reference evidence="2" key="1">
    <citation type="submission" date="2016-03" db="EMBL/GenBank/DDBJ databases">
        <authorList>
            <person name="Devillers H."/>
        </authorList>
    </citation>
    <scope>NUCLEOTIDE SEQUENCE [LARGE SCALE GENOMIC DNA]</scope>
</reference>
<sequence>MKRSYDHLIDTNSIELTSIPQFPIKNRRCDYNDIDHTIRRGSFLWNSFLFTERDDEGNIRLLNCEGTMGHTSFSLQIHKLLAIRCYRPHLLVFFFNPHFVFLEVMQNVANVLGNKVTVIGITCCVDYSSNAVNFPIITNGEKIIRHMRLLDPLGGAKYPLECCLIINSSDDLENIVYFRHNQDKHFTRRLLNSINDGKDNYQEMEFS</sequence>
<organism evidence="1 2">
    <name type="scientific">Lachancea fermentati</name>
    <name type="common">Zygosaccharomyces fermentati</name>
    <dbReference type="NCBI Taxonomy" id="4955"/>
    <lineage>
        <taxon>Eukaryota</taxon>
        <taxon>Fungi</taxon>
        <taxon>Dikarya</taxon>
        <taxon>Ascomycota</taxon>
        <taxon>Saccharomycotina</taxon>
        <taxon>Saccharomycetes</taxon>
        <taxon>Saccharomycetales</taxon>
        <taxon>Saccharomycetaceae</taxon>
        <taxon>Lachancea</taxon>
    </lineage>
</organism>
<dbReference type="AlphaFoldDB" id="A0A1G4MF14"/>